<accession>V5RHJ8</accession>
<proteinExistence type="predicted"/>
<organism evidence="2 3">
    <name type="scientific">Spiroplasma apis B31</name>
    <dbReference type="NCBI Taxonomy" id="1276258"/>
    <lineage>
        <taxon>Bacteria</taxon>
        <taxon>Bacillati</taxon>
        <taxon>Mycoplasmatota</taxon>
        <taxon>Mollicutes</taxon>
        <taxon>Entomoplasmatales</taxon>
        <taxon>Spiroplasmataceae</taxon>
        <taxon>Spiroplasma</taxon>
    </lineage>
</organism>
<dbReference type="InterPro" id="IPR036388">
    <property type="entry name" value="WH-like_DNA-bd_sf"/>
</dbReference>
<dbReference type="RefSeq" id="WP_023789086.1">
    <property type="nucleotide sequence ID" value="NC_022998.1"/>
</dbReference>
<name>V5RHJ8_SPIAP</name>
<dbReference type="STRING" id="1276258.SAPIS_v1c03060"/>
<evidence type="ECO:0000259" key="1">
    <source>
        <dbReference type="Pfam" id="PF21984"/>
    </source>
</evidence>
<reference evidence="2 3" key="1">
    <citation type="journal article" date="2014" name="Genome Announc.">
        <title>Complete Genome Sequence of Spiroplasma apis B31T (ATCC 33834), a Bacterium Associated with May Disease of Honeybees (Apis mellifera).</title>
        <authorList>
            <person name="Ku C."/>
            <person name="Lo W.S."/>
            <person name="Chen L.L."/>
            <person name="Kuo C.H."/>
        </authorList>
    </citation>
    <scope>NUCLEOTIDE SEQUENCE [LARGE SCALE GENOMIC DNA]</scope>
    <source>
        <strain evidence="2">B31</strain>
    </source>
</reference>
<dbReference type="InterPro" id="IPR030892">
    <property type="entry name" value="DnaD_Mollicutes"/>
</dbReference>
<dbReference type="KEGG" id="sapi:SAPIS_v1c03060"/>
<sequence length="183" mass="21449">MFDFFRKGLINKKTLLILNYSKLSITENQLAIILIIMELSNEEQKNFTPSQLSKYMSIEKSIIEKEINNLLVNNLIKLEQKGKKTSLDFTPLFNKIIVKLEEENSNLTNDTNYLFIEELIGRKLEAKEIELIISYIEKGISKPKLLSIIINNNITTFEDLLKTINDYIKKNNLKLTRYNWLND</sequence>
<dbReference type="EMBL" id="CP006682">
    <property type="protein sequence ID" value="AHB36152.1"/>
    <property type="molecule type" value="Genomic_DNA"/>
</dbReference>
<dbReference type="HOGENOM" id="CLU_1474287_0_0_14"/>
<dbReference type="InterPro" id="IPR053843">
    <property type="entry name" value="DnaD_N"/>
</dbReference>
<keyword evidence="3" id="KW-1185">Reference proteome</keyword>
<gene>
    <name evidence="2" type="ORF">SAPIS_v1c03060</name>
</gene>
<dbReference type="Pfam" id="PF21984">
    <property type="entry name" value="DnaD_N"/>
    <property type="match status" value="1"/>
</dbReference>
<dbReference type="NCBIfam" id="TIGR04548">
    <property type="entry name" value="DnaD_Mollicutes"/>
    <property type="match status" value="1"/>
</dbReference>
<dbReference type="Proteomes" id="UP000018550">
    <property type="component" value="Chromosome"/>
</dbReference>
<dbReference type="AlphaFoldDB" id="V5RHJ8"/>
<evidence type="ECO:0000313" key="2">
    <source>
        <dbReference type="EMBL" id="AHB36152.1"/>
    </source>
</evidence>
<dbReference type="Gene3D" id="1.10.10.10">
    <property type="entry name" value="Winged helix-like DNA-binding domain superfamily/Winged helix DNA-binding domain"/>
    <property type="match status" value="1"/>
</dbReference>
<dbReference type="PATRIC" id="fig|1276258.3.peg.301"/>
<evidence type="ECO:0000313" key="3">
    <source>
        <dbReference type="Proteomes" id="UP000018550"/>
    </source>
</evidence>
<feature type="domain" description="DnaD N-terminal" evidence="1">
    <location>
        <begin position="14"/>
        <end position="105"/>
    </location>
</feature>
<protein>
    <submittedName>
        <fullName evidence="2">Putative dnad-like replication protein</fullName>
    </submittedName>
</protein>